<name>A0A4Y2NCR9_ARAVE</name>
<dbReference type="EMBL" id="BGPR01127234">
    <property type="protein sequence ID" value="GBN36733.1"/>
    <property type="molecule type" value="Genomic_DNA"/>
</dbReference>
<keyword evidence="2" id="KW-1185">Reference proteome</keyword>
<proteinExistence type="predicted"/>
<accession>A0A4Y2NCR9</accession>
<comment type="caution">
    <text evidence="1">The sequence shown here is derived from an EMBL/GenBank/DDBJ whole genome shotgun (WGS) entry which is preliminary data.</text>
</comment>
<evidence type="ECO:0000313" key="1">
    <source>
        <dbReference type="EMBL" id="GBN36733.1"/>
    </source>
</evidence>
<evidence type="ECO:0000313" key="2">
    <source>
        <dbReference type="Proteomes" id="UP000499080"/>
    </source>
</evidence>
<feature type="non-terminal residue" evidence="1">
    <location>
        <position position="1"/>
    </location>
</feature>
<reference evidence="1 2" key="1">
    <citation type="journal article" date="2019" name="Sci. Rep.">
        <title>Orb-weaving spider Araneus ventricosus genome elucidates the spidroin gene catalogue.</title>
        <authorList>
            <person name="Kono N."/>
            <person name="Nakamura H."/>
            <person name="Ohtoshi R."/>
            <person name="Moran D.A.P."/>
            <person name="Shinohara A."/>
            <person name="Yoshida Y."/>
            <person name="Fujiwara M."/>
            <person name="Mori M."/>
            <person name="Tomita M."/>
            <person name="Arakawa K."/>
        </authorList>
    </citation>
    <scope>NUCLEOTIDE SEQUENCE [LARGE SCALE GENOMIC DNA]</scope>
</reference>
<protein>
    <submittedName>
        <fullName evidence="1">Uncharacterized protein</fullName>
    </submittedName>
</protein>
<dbReference type="Proteomes" id="UP000499080">
    <property type="component" value="Unassembled WGS sequence"/>
</dbReference>
<gene>
    <name evidence="1" type="ORF">AVEN_275173_1</name>
</gene>
<dbReference type="AlphaFoldDB" id="A0A4Y2NCR9"/>
<sequence length="65" mass="7327">TQNGKSKEVILLYTVGRRLLNGQFLLQNCLGWCPRQEWPRIQGQWMSNPVHAAPVCFGSLGALPF</sequence>
<organism evidence="1 2">
    <name type="scientific">Araneus ventricosus</name>
    <name type="common">Orbweaver spider</name>
    <name type="synonym">Epeira ventricosa</name>
    <dbReference type="NCBI Taxonomy" id="182803"/>
    <lineage>
        <taxon>Eukaryota</taxon>
        <taxon>Metazoa</taxon>
        <taxon>Ecdysozoa</taxon>
        <taxon>Arthropoda</taxon>
        <taxon>Chelicerata</taxon>
        <taxon>Arachnida</taxon>
        <taxon>Araneae</taxon>
        <taxon>Araneomorphae</taxon>
        <taxon>Entelegynae</taxon>
        <taxon>Araneoidea</taxon>
        <taxon>Araneidae</taxon>
        <taxon>Araneus</taxon>
    </lineage>
</organism>